<organism evidence="6 7">
    <name type="scientific">Streptomyces formicae</name>
    <dbReference type="NCBI Taxonomy" id="1616117"/>
    <lineage>
        <taxon>Bacteria</taxon>
        <taxon>Bacillati</taxon>
        <taxon>Actinomycetota</taxon>
        <taxon>Actinomycetes</taxon>
        <taxon>Kitasatosporales</taxon>
        <taxon>Streptomycetaceae</taxon>
        <taxon>Streptomyces</taxon>
    </lineage>
</organism>
<dbReference type="Pfam" id="PF06722">
    <property type="entry name" value="EryCIII-like_C"/>
    <property type="match status" value="1"/>
</dbReference>
<dbReference type="KEGG" id="sfk:KY5_2310c"/>
<dbReference type="PANTHER" id="PTHR48050">
    <property type="entry name" value="STEROL 3-BETA-GLUCOSYLTRANSFERASE"/>
    <property type="match status" value="1"/>
</dbReference>
<dbReference type="Gene3D" id="3.40.50.2000">
    <property type="entry name" value="Glycogen Phosphorylase B"/>
    <property type="match status" value="2"/>
</dbReference>
<dbReference type="InterPro" id="IPR048284">
    <property type="entry name" value="EryCIII-like_N"/>
</dbReference>
<keyword evidence="7" id="KW-1185">Reference proteome</keyword>
<dbReference type="PANTHER" id="PTHR48050:SF13">
    <property type="entry name" value="STEROL 3-BETA-GLUCOSYLTRANSFERASE UGT80A2"/>
    <property type="match status" value="1"/>
</dbReference>
<feature type="domain" description="Erythromycin biosynthesis protein CIII-like C-terminal" evidence="4">
    <location>
        <begin position="270"/>
        <end position="412"/>
    </location>
</feature>
<accession>A0A291Q704</accession>
<proteinExistence type="inferred from homology"/>
<dbReference type="SUPFAM" id="SSF53756">
    <property type="entry name" value="UDP-Glycosyltransferase/glycogen phosphorylase"/>
    <property type="match status" value="1"/>
</dbReference>
<protein>
    <submittedName>
        <fullName evidence="6">Glycosyltransferase</fullName>
    </submittedName>
</protein>
<dbReference type="EMBL" id="CP022685">
    <property type="protein sequence ID" value="ATL27328.1"/>
    <property type="molecule type" value="Genomic_DNA"/>
</dbReference>
<dbReference type="AlphaFoldDB" id="A0A291Q704"/>
<comment type="similarity">
    <text evidence="1">Belongs to the glycosyltransferase 28 family.</text>
</comment>
<keyword evidence="2" id="KW-0328">Glycosyltransferase</keyword>
<dbReference type="Pfam" id="PF21036">
    <property type="entry name" value="EryCIII-like_N"/>
    <property type="match status" value="1"/>
</dbReference>
<sequence>MRVLFVVFPATAHTFPVVPLAWALQNAGHEVRVATHPDMTRPVTEAGLAAVPLGRGDELDEIIAYSRDPALLDGLAGDLAADPKDCPDWGEKWFKLTRLFARLRPLLEDLAGTTVRWRPDLVLWDPFCLPAAIAARLSGAAHARLLWGQDTVAWLRGRSLRYRTEQNADAAWPEPLEEVMQQLLEPYGLPYEEELLLGQWTIDPMPPGLRPSVPADLRYENMRWIPYSGGAVVPDWLHARPSRPRVCLTLGVGGRGRQLFRESGVPVADVLAATEGLGVELVATLTPDQTEGVTIPDHVRVVDYLPLSQLLPDCAAVVHHGGEGTFSAAAALGVPQLIVPMPYWGERAAARYATERYAGLTLEPAGFSPDALRDALGRLVSEPLFHNGAAVLRQELAALPGPADLVPVLTELTRKHARTS</sequence>
<evidence type="ECO:0000313" key="6">
    <source>
        <dbReference type="EMBL" id="ATL27328.1"/>
    </source>
</evidence>
<evidence type="ECO:0000256" key="3">
    <source>
        <dbReference type="ARBA" id="ARBA00022679"/>
    </source>
</evidence>
<dbReference type="GO" id="GO:0008194">
    <property type="term" value="F:UDP-glycosyltransferase activity"/>
    <property type="evidence" value="ECO:0007669"/>
    <property type="project" value="InterPro"/>
</dbReference>
<dbReference type="CDD" id="cd03784">
    <property type="entry name" value="GT1_Gtf-like"/>
    <property type="match status" value="1"/>
</dbReference>
<reference evidence="6 7" key="1">
    <citation type="submission" date="2017-08" db="EMBL/GenBank/DDBJ databases">
        <title>Complete Genome Sequence of Streptomyces formicae KY5, the formicamycin producer.</title>
        <authorList>
            <person name="Holmes N.A."/>
            <person name="Devine R."/>
            <person name="Qin Z."/>
            <person name="Seipke R.F."/>
            <person name="Wilkinson B."/>
            <person name="Hutchings M.I."/>
        </authorList>
    </citation>
    <scope>NUCLEOTIDE SEQUENCE [LARGE SCALE GENOMIC DNA]</scope>
    <source>
        <strain evidence="6 7">KY5</strain>
    </source>
</reference>
<evidence type="ECO:0000259" key="4">
    <source>
        <dbReference type="Pfam" id="PF06722"/>
    </source>
</evidence>
<dbReference type="GO" id="GO:0017000">
    <property type="term" value="P:antibiotic biosynthetic process"/>
    <property type="evidence" value="ECO:0007669"/>
    <property type="project" value="UniProtKB-ARBA"/>
</dbReference>
<evidence type="ECO:0000313" key="7">
    <source>
        <dbReference type="Proteomes" id="UP000221011"/>
    </source>
</evidence>
<dbReference type="RefSeq" id="WP_098242171.1">
    <property type="nucleotide sequence ID" value="NZ_CP022685.1"/>
</dbReference>
<feature type="domain" description="Erythromycin biosynthesis protein CIII-like N-terminal" evidence="5">
    <location>
        <begin position="22"/>
        <end position="251"/>
    </location>
</feature>
<dbReference type="InterPro" id="IPR002213">
    <property type="entry name" value="UDP_glucos_trans"/>
</dbReference>
<gene>
    <name evidence="6" type="ORF">KY5_2310c</name>
</gene>
<dbReference type="InterPro" id="IPR010610">
    <property type="entry name" value="EryCIII-like_C"/>
</dbReference>
<keyword evidence="3 6" id="KW-0808">Transferase</keyword>
<evidence type="ECO:0000259" key="5">
    <source>
        <dbReference type="Pfam" id="PF21036"/>
    </source>
</evidence>
<dbReference type="Proteomes" id="UP000221011">
    <property type="component" value="Chromosome"/>
</dbReference>
<evidence type="ECO:0000256" key="1">
    <source>
        <dbReference type="ARBA" id="ARBA00006962"/>
    </source>
</evidence>
<dbReference type="GO" id="GO:0016758">
    <property type="term" value="F:hexosyltransferase activity"/>
    <property type="evidence" value="ECO:0007669"/>
    <property type="project" value="UniProtKB-ARBA"/>
</dbReference>
<name>A0A291Q704_9ACTN</name>
<evidence type="ECO:0000256" key="2">
    <source>
        <dbReference type="ARBA" id="ARBA00022676"/>
    </source>
</evidence>
<dbReference type="InterPro" id="IPR050426">
    <property type="entry name" value="Glycosyltransferase_28"/>
</dbReference>